<evidence type="ECO:0000313" key="2">
    <source>
        <dbReference type="EMBL" id="OGM08794.1"/>
    </source>
</evidence>
<dbReference type="InterPro" id="IPR043723">
    <property type="entry name" value="DUF5665"/>
</dbReference>
<keyword evidence="1" id="KW-1133">Transmembrane helix</keyword>
<accession>A0A1F7X117</accession>
<dbReference type="EMBL" id="MGFP01000039">
    <property type="protein sequence ID" value="OGM08794.1"/>
    <property type="molecule type" value="Genomic_DNA"/>
</dbReference>
<keyword evidence="1" id="KW-0812">Transmembrane</keyword>
<evidence type="ECO:0000256" key="1">
    <source>
        <dbReference type="SAM" id="Phobius"/>
    </source>
</evidence>
<comment type="caution">
    <text evidence="2">The sequence shown here is derived from an EMBL/GenBank/DDBJ whole genome shotgun (WGS) entry which is preliminary data.</text>
</comment>
<reference evidence="2 3" key="1">
    <citation type="journal article" date="2016" name="Nat. Commun.">
        <title>Thousands of microbial genomes shed light on interconnected biogeochemical processes in an aquifer system.</title>
        <authorList>
            <person name="Anantharaman K."/>
            <person name="Brown C.T."/>
            <person name="Hug L.A."/>
            <person name="Sharon I."/>
            <person name="Castelle C.J."/>
            <person name="Probst A.J."/>
            <person name="Thomas B.C."/>
            <person name="Singh A."/>
            <person name="Wilkins M.J."/>
            <person name="Karaoz U."/>
            <person name="Brodie E.L."/>
            <person name="Williams K.H."/>
            <person name="Hubbard S.S."/>
            <person name="Banfield J.F."/>
        </authorList>
    </citation>
    <scope>NUCLEOTIDE SEQUENCE [LARGE SCALE GENOMIC DNA]</scope>
</reference>
<sequence length="101" mass="11631">MLKRIREFHKKRIEEVKERANLDVLKNLKIAYIPYNELFKEGFFAGIGWAFGVTVGFVLVSTLIVFILKQIGGIPIIGTWLADIVEETQNQLLKRTPFIPQ</sequence>
<dbReference type="Pfam" id="PF18910">
    <property type="entry name" value="DUF5665"/>
    <property type="match status" value="1"/>
</dbReference>
<protein>
    <submittedName>
        <fullName evidence="2">Uncharacterized protein</fullName>
    </submittedName>
</protein>
<dbReference type="Proteomes" id="UP000179219">
    <property type="component" value="Unassembled WGS sequence"/>
</dbReference>
<dbReference type="AlphaFoldDB" id="A0A1F7X117"/>
<keyword evidence="1" id="KW-0472">Membrane</keyword>
<feature type="transmembrane region" description="Helical" evidence="1">
    <location>
        <begin position="43"/>
        <end position="68"/>
    </location>
</feature>
<name>A0A1F7X117_9BACT</name>
<organism evidence="2 3">
    <name type="scientific">Candidatus Woesebacteria bacterium RBG_13_34_9</name>
    <dbReference type="NCBI Taxonomy" id="1802477"/>
    <lineage>
        <taxon>Bacteria</taxon>
        <taxon>Candidatus Woeseibacteriota</taxon>
    </lineage>
</organism>
<gene>
    <name evidence="2" type="ORF">A2159_02175</name>
</gene>
<proteinExistence type="predicted"/>
<evidence type="ECO:0000313" key="3">
    <source>
        <dbReference type="Proteomes" id="UP000179219"/>
    </source>
</evidence>